<accession>A0A6P1ZAE2</accession>
<dbReference type="EMBL" id="QMIF01000051">
    <property type="protein sequence ID" value="TVM29597.1"/>
    <property type="molecule type" value="Genomic_DNA"/>
</dbReference>
<feature type="compositionally biased region" description="Basic and acidic residues" evidence="1">
    <location>
        <begin position="13"/>
        <end position="38"/>
    </location>
</feature>
<dbReference type="Proteomes" id="UP000434052">
    <property type="component" value="Unassembled WGS sequence"/>
</dbReference>
<gene>
    <name evidence="2" type="ORF">DQK91_21940</name>
</gene>
<feature type="region of interest" description="Disordered" evidence="1">
    <location>
        <begin position="1"/>
        <end position="38"/>
    </location>
</feature>
<dbReference type="InterPro" id="IPR009389">
    <property type="entry name" value="DUF1045"/>
</dbReference>
<dbReference type="Pfam" id="PF06299">
    <property type="entry name" value="DUF1045"/>
    <property type="match status" value="1"/>
</dbReference>
<comment type="caution">
    <text evidence="2">The sequence shown here is derived from an EMBL/GenBank/DDBJ whole genome shotgun (WGS) entry which is preliminary data.</text>
</comment>
<reference evidence="2 3" key="1">
    <citation type="submission" date="2018-06" db="EMBL/GenBank/DDBJ databases">
        <title>Complete genome of Desulfovibrio marinus P48SEP.</title>
        <authorList>
            <person name="Crispim J.S."/>
            <person name="Vidigal P.M.P."/>
            <person name="Silva L.C.F."/>
            <person name="Araujo L.C."/>
            <person name="Laguardia C.N."/>
            <person name="Dias R.S."/>
            <person name="Sousa M.P."/>
            <person name="Paula S.O."/>
            <person name="Silva C."/>
        </authorList>
    </citation>
    <scope>NUCLEOTIDE SEQUENCE [LARGE SCALE GENOMIC DNA]</scope>
    <source>
        <strain evidence="2 3">P48SEP</strain>
    </source>
</reference>
<sequence length="38" mass="4396">MSQFDGFRAPPAAKEREKSRAAGRTTRHDPLWIRWGDP</sequence>
<name>A0A6P1ZAE2_9BACT</name>
<protein>
    <submittedName>
        <fullName evidence="2">Uncharacterized protein</fullName>
    </submittedName>
</protein>
<dbReference type="RefSeq" id="WP_144307529.1">
    <property type="nucleotide sequence ID" value="NZ_QMIF01000051.1"/>
</dbReference>
<dbReference type="OrthoDB" id="4954742at2"/>
<proteinExistence type="predicted"/>
<evidence type="ECO:0000313" key="2">
    <source>
        <dbReference type="EMBL" id="TVM29597.1"/>
    </source>
</evidence>
<dbReference type="AlphaFoldDB" id="A0A6P1ZAE2"/>
<evidence type="ECO:0000256" key="1">
    <source>
        <dbReference type="SAM" id="MobiDB-lite"/>
    </source>
</evidence>
<evidence type="ECO:0000313" key="3">
    <source>
        <dbReference type="Proteomes" id="UP000434052"/>
    </source>
</evidence>
<organism evidence="2 3">
    <name type="scientific">Oceanidesulfovibrio marinus</name>
    <dbReference type="NCBI Taxonomy" id="370038"/>
    <lineage>
        <taxon>Bacteria</taxon>
        <taxon>Pseudomonadati</taxon>
        <taxon>Thermodesulfobacteriota</taxon>
        <taxon>Desulfovibrionia</taxon>
        <taxon>Desulfovibrionales</taxon>
        <taxon>Desulfovibrionaceae</taxon>
        <taxon>Oceanidesulfovibrio</taxon>
    </lineage>
</organism>